<dbReference type="FunFam" id="2.60.40.10:FF:000380">
    <property type="entry name" value="obscurin isoform X3"/>
    <property type="match status" value="1"/>
</dbReference>
<evidence type="ECO:0000259" key="1">
    <source>
        <dbReference type="PROSITE" id="PS50835"/>
    </source>
</evidence>
<organism evidence="2 3">
    <name type="scientific">Hucho hucho</name>
    <name type="common">huchen</name>
    <dbReference type="NCBI Taxonomy" id="62062"/>
    <lineage>
        <taxon>Eukaryota</taxon>
        <taxon>Metazoa</taxon>
        <taxon>Chordata</taxon>
        <taxon>Craniata</taxon>
        <taxon>Vertebrata</taxon>
        <taxon>Euteleostomi</taxon>
        <taxon>Actinopterygii</taxon>
        <taxon>Neopterygii</taxon>
        <taxon>Teleostei</taxon>
        <taxon>Protacanthopterygii</taxon>
        <taxon>Salmoniformes</taxon>
        <taxon>Salmonidae</taxon>
        <taxon>Salmoninae</taxon>
        <taxon>Hucho</taxon>
    </lineage>
</organism>
<dbReference type="SMART" id="SM00408">
    <property type="entry name" value="IGc2"/>
    <property type="match status" value="1"/>
</dbReference>
<dbReference type="AlphaFoldDB" id="A0A4W5NRK5"/>
<name>A0A4W5NRK5_9TELE</name>
<accession>A0A4W5NRK5</accession>
<protein>
    <recommendedName>
        <fullName evidence="1">Ig-like domain-containing protein</fullName>
    </recommendedName>
</protein>
<dbReference type="SUPFAM" id="SSF48726">
    <property type="entry name" value="Immunoglobulin"/>
    <property type="match status" value="1"/>
</dbReference>
<dbReference type="GeneTree" id="ENSGT00940000154756"/>
<dbReference type="InterPro" id="IPR007110">
    <property type="entry name" value="Ig-like_dom"/>
</dbReference>
<evidence type="ECO:0000313" key="3">
    <source>
        <dbReference type="Proteomes" id="UP000314982"/>
    </source>
</evidence>
<sequence length="141" mass="15169">SGAVALLPGLFHYYSSLVVVLGPPEFKVLLADCTTKIGQTIKLACKVTGTPKPVVSWFKDGLVLEDGPHHIITTDRTGTCCLILEGVTPKDSGQYVCYASSPVGHASTLAKMVVDGEYNDGAVSRKQVNHFNKTTKPRTRH</sequence>
<reference evidence="3" key="1">
    <citation type="submission" date="2018-06" db="EMBL/GenBank/DDBJ databases">
        <title>Genome assembly of Danube salmon.</title>
        <authorList>
            <person name="Macqueen D.J."/>
            <person name="Gundappa M.K."/>
        </authorList>
    </citation>
    <scope>NUCLEOTIDE SEQUENCE [LARGE SCALE GENOMIC DNA]</scope>
</reference>
<feature type="domain" description="Ig-like" evidence="1">
    <location>
        <begin position="24"/>
        <end position="115"/>
    </location>
</feature>
<dbReference type="CDD" id="cd20971">
    <property type="entry name" value="IgI_1_Titin-A168_like"/>
    <property type="match status" value="1"/>
</dbReference>
<reference evidence="2" key="2">
    <citation type="submission" date="2025-08" db="UniProtKB">
        <authorList>
            <consortium name="Ensembl"/>
        </authorList>
    </citation>
    <scope>IDENTIFICATION</scope>
</reference>
<dbReference type="InterPro" id="IPR013098">
    <property type="entry name" value="Ig_I-set"/>
</dbReference>
<dbReference type="PROSITE" id="PS50835">
    <property type="entry name" value="IG_LIKE"/>
    <property type="match status" value="1"/>
</dbReference>
<proteinExistence type="predicted"/>
<dbReference type="InterPro" id="IPR003598">
    <property type="entry name" value="Ig_sub2"/>
</dbReference>
<reference evidence="2" key="3">
    <citation type="submission" date="2025-09" db="UniProtKB">
        <authorList>
            <consortium name="Ensembl"/>
        </authorList>
    </citation>
    <scope>IDENTIFICATION</scope>
</reference>
<dbReference type="Pfam" id="PF07679">
    <property type="entry name" value="I-set"/>
    <property type="match status" value="1"/>
</dbReference>
<dbReference type="Gene3D" id="2.60.40.10">
    <property type="entry name" value="Immunoglobulins"/>
    <property type="match status" value="1"/>
</dbReference>
<dbReference type="InterPro" id="IPR013783">
    <property type="entry name" value="Ig-like_fold"/>
</dbReference>
<dbReference type="PANTHER" id="PTHR47633">
    <property type="entry name" value="IMMUNOGLOBULIN"/>
    <property type="match status" value="1"/>
</dbReference>
<dbReference type="SMART" id="SM00409">
    <property type="entry name" value="IG"/>
    <property type="match status" value="1"/>
</dbReference>
<dbReference type="InterPro" id="IPR036179">
    <property type="entry name" value="Ig-like_dom_sf"/>
</dbReference>
<dbReference type="Ensembl" id="ENSHHUT00000053738.1">
    <property type="protein sequence ID" value="ENSHHUP00000051910.1"/>
    <property type="gene ID" value="ENSHHUG00000031238.1"/>
</dbReference>
<keyword evidence="3" id="KW-1185">Reference proteome</keyword>
<dbReference type="InterPro" id="IPR003599">
    <property type="entry name" value="Ig_sub"/>
</dbReference>
<dbReference type="Proteomes" id="UP000314982">
    <property type="component" value="Unassembled WGS sequence"/>
</dbReference>
<evidence type="ECO:0000313" key="2">
    <source>
        <dbReference type="Ensembl" id="ENSHHUP00000051910.1"/>
    </source>
</evidence>